<dbReference type="EMBL" id="LVYD01000081">
    <property type="protein sequence ID" value="OQP59439.1"/>
    <property type="molecule type" value="Genomic_DNA"/>
</dbReference>
<accession>A0A1V9FM57</accession>
<feature type="signal peptide" evidence="1">
    <location>
        <begin position="1"/>
        <end position="19"/>
    </location>
</feature>
<sequence>MKPLFLICSLLGWHTLAFCQTGKVTGSVMDAETKTPLELATVAIHAPDSSVIAYQLSDKYGLFSIGKLPLKKKLLVSVSYAGYISYNTFIQLDSARTDTLAVFLALQNKDTVVVTAAIPVRMNGDTLEINPAAFKMKSDAVVEELLNQVAGITIWSDGTITVNGKKVKSLLVDGKPFMGSTDSRIATQNLPKSAIDKIQLYQEYDRSKIGKENARTGRPQDSLLTMNIKLKEGSKKGYFGKTGAGYGTMDRFEGDLSLQLYNKKTSAGIGAGLNNTNKNIGNIEEMFQNNTYRNYNPNLYNVGRFGTNGINRNHSIGGVLVHNFIESENSRQNDRISINYNKSGTNAYVTDLNMENRTALDNPLFIRDDGVATSRQNKHDVGINYIKTNSYNDNFIINGTVNTNNKRSNTNHTVEVRDSANRLQSTNATTTAESRNSDYESLELNFTTSNADEPVKGFNTRMFASRDRNASTRDVISEFGSFTNSSKNTYNNRRYATNNESLNITGNLEYTGFKRMLLRRYNLFGINLSLMQWFNYTRSTENVMVSDYDSTAKRYFVNSNLSNGNKKEIIEFTPILSMSKSFDKFTGVFYRGLSLQVKLMDDLKTDKNTSSIAQRNLNRSFAFFRYEGNLDYRYTKREKYSYNASVSYAKYLEYPAIDRLYALVDDINAYDIRIGNPHLKNSINHSVSLNANFNTENPKSLYTINGNINGSYKLLLAPVTDSIINDFSGKRISWYINSDRTSALNLNYYFNVSRKLNRNSLQLMYNGELTTGKVPNYIDGISNISETGRLLNQFNLQFLFSSRLVISAGQTLEYNRSRPSAPGLNAFKNSSYTTRLGIVLNWPANITFSSTVDKITNSNIDKPVVLWNSFAAYRFMKGQGELKISAMDLLKQYQNISNNVTEYGTSTRITNGLQQYFLVTFSYYPRKFGKREIKRQSTEREW</sequence>
<feature type="chain" id="PRO_5012799857" description="Outer membrane protein beta-barrel domain-containing protein" evidence="1">
    <location>
        <begin position="20"/>
        <end position="942"/>
    </location>
</feature>
<proteinExistence type="predicted"/>
<dbReference type="OrthoDB" id="606930at2"/>
<dbReference type="InterPro" id="IPR008969">
    <property type="entry name" value="CarboxyPept-like_regulatory"/>
</dbReference>
<evidence type="ECO:0008006" key="4">
    <source>
        <dbReference type="Google" id="ProtNLM"/>
    </source>
</evidence>
<keyword evidence="3" id="KW-1185">Reference proteome</keyword>
<name>A0A1V9FM57_9BACT</name>
<comment type="caution">
    <text evidence="2">The sequence shown here is derived from an EMBL/GenBank/DDBJ whole genome shotgun (WGS) entry which is preliminary data.</text>
</comment>
<dbReference type="Gene3D" id="2.60.40.1120">
    <property type="entry name" value="Carboxypeptidase-like, regulatory domain"/>
    <property type="match status" value="1"/>
</dbReference>
<gene>
    <name evidence="2" type="ORF">A3860_37930</name>
</gene>
<dbReference type="SUPFAM" id="SSF56935">
    <property type="entry name" value="Porins"/>
    <property type="match status" value="1"/>
</dbReference>
<dbReference type="SUPFAM" id="SSF49464">
    <property type="entry name" value="Carboxypeptidase regulatory domain-like"/>
    <property type="match status" value="1"/>
</dbReference>
<organism evidence="2 3">
    <name type="scientific">Niastella vici</name>
    <dbReference type="NCBI Taxonomy" id="1703345"/>
    <lineage>
        <taxon>Bacteria</taxon>
        <taxon>Pseudomonadati</taxon>
        <taxon>Bacteroidota</taxon>
        <taxon>Chitinophagia</taxon>
        <taxon>Chitinophagales</taxon>
        <taxon>Chitinophagaceae</taxon>
        <taxon>Niastella</taxon>
    </lineage>
</organism>
<protein>
    <recommendedName>
        <fullName evidence="4">Outer membrane protein beta-barrel domain-containing protein</fullName>
    </recommendedName>
</protein>
<reference evidence="2 3" key="1">
    <citation type="submission" date="2016-03" db="EMBL/GenBank/DDBJ databases">
        <title>Niastella vici sp. nov., isolated from farmland soil.</title>
        <authorList>
            <person name="Chen L."/>
            <person name="Wang D."/>
            <person name="Yang S."/>
            <person name="Wang G."/>
        </authorList>
    </citation>
    <scope>NUCLEOTIDE SEQUENCE [LARGE SCALE GENOMIC DNA]</scope>
    <source>
        <strain evidence="2 3">DJ57</strain>
    </source>
</reference>
<dbReference type="Proteomes" id="UP000192796">
    <property type="component" value="Unassembled WGS sequence"/>
</dbReference>
<dbReference type="RefSeq" id="WP_081154797.1">
    <property type="nucleotide sequence ID" value="NZ_LVYD01000081.1"/>
</dbReference>
<dbReference type="STRING" id="1703345.A3860_37930"/>
<keyword evidence="1" id="KW-0732">Signal</keyword>
<evidence type="ECO:0000256" key="1">
    <source>
        <dbReference type="SAM" id="SignalP"/>
    </source>
</evidence>
<evidence type="ECO:0000313" key="3">
    <source>
        <dbReference type="Proteomes" id="UP000192796"/>
    </source>
</evidence>
<evidence type="ECO:0000313" key="2">
    <source>
        <dbReference type="EMBL" id="OQP59439.1"/>
    </source>
</evidence>
<dbReference type="AlphaFoldDB" id="A0A1V9FM57"/>